<organism evidence="5 6">
    <name type="scientific">Caldovatus aquaticus</name>
    <dbReference type="NCBI Taxonomy" id="2865671"/>
    <lineage>
        <taxon>Bacteria</taxon>
        <taxon>Pseudomonadati</taxon>
        <taxon>Pseudomonadota</taxon>
        <taxon>Alphaproteobacteria</taxon>
        <taxon>Acetobacterales</taxon>
        <taxon>Roseomonadaceae</taxon>
        <taxon>Caldovatus</taxon>
    </lineage>
</organism>
<evidence type="ECO:0000256" key="3">
    <source>
        <dbReference type="SAM" id="MobiDB-lite"/>
    </source>
</evidence>
<dbReference type="SUPFAM" id="SSF51735">
    <property type="entry name" value="NAD(P)-binding Rossmann-fold domains"/>
    <property type="match status" value="1"/>
</dbReference>
<comment type="caution">
    <text evidence="5">The sequence shown here is derived from an EMBL/GenBank/DDBJ whole genome shotgun (WGS) entry which is preliminary data.</text>
</comment>
<sequence>MGGLSASGAGAGADDAASRRPRPEEEEAARGLDALFRPRSVAIVGASTDPRKLGGRPLANMLRAGFRGRLYPVHPSAREVQGLPAFPGIEDIPEPVEQAIIAVPAAAAPAALDAAIRKGVGVVVMFSSGFGELGAEGRAVQEAMAARCRAAGVRLLGPNCLGVMNPADGVFATFSSSLTGSRAWPRPGRIGIATQSGAVGTYCLTLLADRGAGISHYVATGNEADVDVAACIAWLAEDAATGVILTCLEGCRDGARLRRALALCAARGKPVVAMKVGVSEAGAAATLSHTGTLAGSDAGYQAAFEEAGAWRARSLEEAADVAAACTAGPLPRGRRLGVVTVSGGAGALLADEAAARGLELPQIPEEAQRAILALVPFASPRNPVDATAQTGNDRTLLTRMMAIMLGEQGARARFDVVVAFLAFVAENAEAFATVLPALETLRGEHPRTAFLLAMRGTPEQRRMLLEKGFFLCEDPSEALRAAAALVHFGTRLPQPAPAPPPAVAPRRLPEGPLDEAAARRLLAEAGVPFVAARIARGAAEAAEAAAALGFPVALKVLSPDLAHKSDVGGVRLGLRDAREVAAAYEAMLGAVRAAAPQARIEGALVSPMLQGGVETVLGVHRDPVFGPVAMFGLGGVFVEVFRDVAFRLAPLSRAQALAQIDSIRGRALLEGARGRPAVDKGAIADALVALTRFALAHPEVASVEINPFLALPEGGLGLDAVVLRSG</sequence>
<feature type="compositionally biased region" description="Gly residues" evidence="3">
    <location>
        <begin position="1"/>
        <end position="11"/>
    </location>
</feature>
<protein>
    <submittedName>
        <fullName evidence="5">Acetate--CoA ligase family protein</fullName>
    </submittedName>
</protein>
<gene>
    <name evidence="5" type="ORF">K1J50_16225</name>
</gene>
<dbReference type="InterPro" id="IPR032875">
    <property type="entry name" value="Succ_CoA_lig_flav_dom"/>
</dbReference>
<keyword evidence="2" id="KW-0547">Nucleotide-binding</keyword>
<dbReference type="SMART" id="SM00881">
    <property type="entry name" value="CoA_binding"/>
    <property type="match status" value="1"/>
</dbReference>
<keyword evidence="6" id="KW-1185">Reference proteome</keyword>
<feature type="region of interest" description="Disordered" evidence="3">
    <location>
        <begin position="1"/>
        <end position="31"/>
    </location>
</feature>
<dbReference type="InterPro" id="IPR036291">
    <property type="entry name" value="NAD(P)-bd_dom_sf"/>
</dbReference>
<dbReference type="GO" id="GO:0016874">
    <property type="term" value="F:ligase activity"/>
    <property type="evidence" value="ECO:0007669"/>
    <property type="project" value="UniProtKB-KW"/>
</dbReference>
<dbReference type="Pfam" id="PF13549">
    <property type="entry name" value="ATP-grasp_5"/>
    <property type="match status" value="1"/>
</dbReference>
<dbReference type="Gene3D" id="3.40.50.720">
    <property type="entry name" value="NAD(P)-binding Rossmann-like Domain"/>
    <property type="match status" value="1"/>
</dbReference>
<dbReference type="RefSeq" id="WP_220118809.1">
    <property type="nucleotide sequence ID" value="NZ_JAHZUY010000065.1"/>
</dbReference>
<dbReference type="Gene3D" id="3.30.470.20">
    <property type="entry name" value="ATP-grasp fold, B domain"/>
    <property type="match status" value="1"/>
</dbReference>
<dbReference type="PANTHER" id="PTHR42793">
    <property type="entry name" value="COA BINDING DOMAIN CONTAINING PROTEIN"/>
    <property type="match status" value="1"/>
</dbReference>
<keyword evidence="1" id="KW-0816">Tricarboxylic acid cycle</keyword>
<keyword evidence="5" id="KW-0436">Ligase</keyword>
<proteinExistence type="predicted"/>
<evidence type="ECO:0000256" key="1">
    <source>
        <dbReference type="ARBA" id="ARBA00022532"/>
    </source>
</evidence>
<dbReference type="Gene3D" id="3.30.1490.20">
    <property type="entry name" value="ATP-grasp fold, A domain"/>
    <property type="match status" value="1"/>
</dbReference>
<evidence type="ECO:0000256" key="2">
    <source>
        <dbReference type="PROSITE-ProRule" id="PRU00409"/>
    </source>
</evidence>
<dbReference type="Gene3D" id="3.40.50.261">
    <property type="entry name" value="Succinyl-CoA synthetase domains"/>
    <property type="match status" value="2"/>
</dbReference>
<dbReference type="Pfam" id="PF13380">
    <property type="entry name" value="CoA_binding_2"/>
    <property type="match status" value="1"/>
</dbReference>
<dbReference type="SUPFAM" id="SSF52210">
    <property type="entry name" value="Succinyl-CoA synthetase domains"/>
    <property type="match status" value="2"/>
</dbReference>
<dbReference type="InterPro" id="IPR003781">
    <property type="entry name" value="CoA-bd"/>
</dbReference>
<dbReference type="Pfam" id="PF13607">
    <property type="entry name" value="Succ_CoA_lig"/>
    <property type="match status" value="1"/>
</dbReference>
<dbReference type="Proteomes" id="UP001519924">
    <property type="component" value="Unassembled WGS sequence"/>
</dbReference>
<evidence type="ECO:0000313" key="5">
    <source>
        <dbReference type="EMBL" id="MBW8271032.1"/>
    </source>
</evidence>
<dbReference type="InterPro" id="IPR016102">
    <property type="entry name" value="Succinyl-CoA_synth-like"/>
</dbReference>
<feature type="domain" description="ATP-grasp" evidence="4">
    <location>
        <begin position="519"/>
        <end position="555"/>
    </location>
</feature>
<evidence type="ECO:0000259" key="4">
    <source>
        <dbReference type="PROSITE" id="PS50975"/>
    </source>
</evidence>
<accession>A0ABS7F5Y6</accession>
<reference evidence="5 6" key="1">
    <citation type="submission" date="2021-08" db="EMBL/GenBank/DDBJ databases">
        <title>Caldovatus sediminis gen. nov., sp. nov., a moderately thermophilic bacterium isolated from a hot spring.</title>
        <authorList>
            <person name="Hu C.-J."/>
            <person name="Li W.-J."/>
            <person name="Xian W.-D."/>
        </authorList>
    </citation>
    <scope>NUCLEOTIDE SEQUENCE [LARGE SCALE GENOMIC DNA]</scope>
    <source>
        <strain evidence="5 6">SYSU G05006</strain>
    </source>
</reference>
<dbReference type="InterPro" id="IPR011761">
    <property type="entry name" value="ATP-grasp"/>
</dbReference>
<dbReference type="InterPro" id="IPR013815">
    <property type="entry name" value="ATP_grasp_subdomain_1"/>
</dbReference>
<evidence type="ECO:0000313" key="6">
    <source>
        <dbReference type="Proteomes" id="UP001519924"/>
    </source>
</evidence>
<dbReference type="SUPFAM" id="SSF56059">
    <property type="entry name" value="Glutathione synthetase ATP-binding domain-like"/>
    <property type="match status" value="1"/>
</dbReference>
<name>A0ABS7F5Y6_9PROT</name>
<dbReference type="PROSITE" id="PS50975">
    <property type="entry name" value="ATP_GRASP"/>
    <property type="match status" value="1"/>
</dbReference>
<keyword evidence="2" id="KW-0067">ATP-binding</keyword>
<dbReference type="EMBL" id="JAHZUY010000065">
    <property type="protein sequence ID" value="MBW8271032.1"/>
    <property type="molecule type" value="Genomic_DNA"/>
</dbReference>
<dbReference type="PANTHER" id="PTHR42793:SF4">
    <property type="entry name" value="BLL6376 PROTEIN"/>
    <property type="match status" value="1"/>
</dbReference>